<feature type="domain" description="Integrase DNA-binding" evidence="5">
    <location>
        <begin position="4"/>
        <end position="91"/>
    </location>
</feature>
<protein>
    <submittedName>
        <fullName evidence="6">Putative prophage CP4-6 integrase</fullName>
    </submittedName>
</protein>
<dbReference type="InterPro" id="IPR038488">
    <property type="entry name" value="Integrase_DNA-bd_sf"/>
</dbReference>
<dbReference type="SUPFAM" id="SSF56349">
    <property type="entry name" value="DNA breaking-rejoining enzymes"/>
    <property type="match status" value="1"/>
</dbReference>
<dbReference type="InterPro" id="IPR011010">
    <property type="entry name" value="DNA_brk_join_enz"/>
</dbReference>
<dbReference type="PATRIC" id="fig|46429.4.peg.123"/>
<dbReference type="PANTHER" id="PTHR30629">
    <property type="entry name" value="PROPHAGE INTEGRASE"/>
    <property type="match status" value="1"/>
</dbReference>
<dbReference type="GO" id="GO:0015074">
    <property type="term" value="P:DNA integration"/>
    <property type="evidence" value="ECO:0007669"/>
    <property type="project" value="UniProtKB-KW"/>
</dbReference>
<evidence type="ECO:0000256" key="4">
    <source>
        <dbReference type="ARBA" id="ARBA00023172"/>
    </source>
</evidence>
<reference evidence="6 7" key="1">
    <citation type="submission" date="2014-02" db="EMBL/GenBank/DDBJ databases">
        <title>Whole genome sequence of Sphingobium chlorophenolicum NBRC 16172.</title>
        <authorList>
            <person name="Gan H.M."/>
            <person name="Gan H.Y."/>
            <person name="Chew T.H."/>
            <person name="Savka M.A."/>
        </authorList>
    </citation>
    <scope>NUCLEOTIDE SEQUENCE [LARGE SCALE GENOMIC DNA]</scope>
    <source>
        <strain evidence="6 7">NBRC 16172</strain>
    </source>
</reference>
<accession>A0A081RJW1</accession>
<dbReference type="InterPro" id="IPR025166">
    <property type="entry name" value="Integrase_DNA_bind_dom"/>
</dbReference>
<dbReference type="InterPro" id="IPR013762">
    <property type="entry name" value="Integrase-like_cat_sf"/>
</dbReference>
<evidence type="ECO:0000256" key="2">
    <source>
        <dbReference type="ARBA" id="ARBA00022908"/>
    </source>
</evidence>
<keyword evidence="4" id="KW-0233">DNA recombination</keyword>
<dbReference type="eggNOG" id="COG0582">
    <property type="taxonomic scope" value="Bacteria"/>
</dbReference>
<name>A0A081RJW1_SPHCR</name>
<comment type="similarity">
    <text evidence="1">Belongs to the 'phage' integrase family.</text>
</comment>
<proteinExistence type="inferred from homology"/>
<keyword evidence="2" id="KW-0229">DNA integration</keyword>
<dbReference type="RefSeq" id="WP_037446354.1">
    <property type="nucleotide sequence ID" value="NZ_JFHR01000001.1"/>
</dbReference>
<dbReference type="GO" id="GO:0006310">
    <property type="term" value="P:DNA recombination"/>
    <property type="evidence" value="ECO:0007669"/>
    <property type="project" value="UniProtKB-KW"/>
</dbReference>
<dbReference type="Gene3D" id="1.10.443.10">
    <property type="entry name" value="Intergrase catalytic core"/>
    <property type="match status" value="1"/>
</dbReference>
<dbReference type="InterPro" id="IPR050808">
    <property type="entry name" value="Phage_Integrase"/>
</dbReference>
<dbReference type="PANTHER" id="PTHR30629:SF2">
    <property type="entry name" value="PROPHAGE INTEGRASE INTS-RELATED"/>
    <property type="match status" value="1"/>
</dbReference>
<dbReference type="Gene3D" id="3.30.160.390">
    <property type="entry name" value="Integrase, DNA-binding domain"/>
    <property type="match status" value="1"/>
</dbReference>
<dbReference type="OrthoDB" id="7615137at2"/>
<evidence type="ECO:0000313" key="6">
    <source>
        <dbReference type="EMBL" id="KEQ55484.1"/>
    </source>
</evidence>
<dbReference type="Gene3D" id="1.10.150.130">
    <property type="match status" value="1"/>
</dbReference>
<evidence type="ECO:0000256" key="1">
    <source>
        <dbReference type="ARBA" id="ARBA00008857"/>
    </source>
</evidence>
<evidence type="ECO:0000313" key="7">
    <source>
        <dbReference type="Proteomes" id="UP000028411"/>
    </source>
</evidence>
<evidence type="ECO:0000256" key="3">
    <source>
        <dbReference type="ARBA" id="ARBA00023125"/>
    </source>
</evidence>
<dbReference type="GO" id="GO:0003677">
    <property type="term" value="F:DNA binding"/>
    <property type="evidence" value="ECO:0007669"/>
    <property type="project" value="UniProtKB-KW"/>
</dbReference>
<gene>
    <name evidence="6" type="ORF">BV95_00122</name>
</gene>
<organism evidence="6 7">
    <name type="scientific">Sphingobium chlorophenolicum</name>
    <dbReference type="NCBI Taxonomy" id="46429"/>
    <lineage>
        <taxon>Bacteria</taxon>
        <taxon>Pseudomonadati</taxon>
        <taxon>Pseudomonadota</taxon>
        <taxon>Alphaproteobacteria</taxon>
        <taxon>Sphingomonadales</taxon>
        <taxon>Sphingomonadaceae</taxon>
        <taxon>Sphingobium</taxon>
    </lineage>
</organism>
<dbReference type="Proteomes" id="UP000028411">
    <property type="component" value="Unassembled WGS sequence"/>
</dbReference>
<dbReference type="AlphaFoldDB" id="A0A081RJW1"/>
<dbReference type="Pfam" id="PF13356">
    <property type="entry name" value="Arm-DNA-bind_3"/>
    <property type="match status" value="1"/>
</dbReference>
<dbReference type="EMBL" id="JFHR01000001">
    <property type="protein sequence ID" value="KEQ55484.1"/>
    <property type="molecule type" value="Genomic_DNA"/>
</dbReference>
<keyword evidence="3" id="KW-0238">DNA-binding</keyword>
<evidence type="ECO:0000259" key="5">
    <source>
        <dbReference type="Pfam" id="PF13356"/>
    </source>
</evidence>
<comment type="caution">
    <text evidence="6">The sequence shown here is derived from an EMBL/GenBank/DDBJ whole genome shotgun (WGS) entry which is preliminary data.</text>
</comment>
<sequence length="430" mass="48282">MAKITKTFVDKVAAPAEGYEMHWDDSVKGYGLRVSAQGKKVFMVMGRVLGKSIQFTLGPYGTLTEAKARERAQKVLQDMREGIDPRAVVKADAAAKVSLQDVLEAYVGRVGKMKDSTAREYRRHVEKTFAKWAPLPIASITRDMVKERHAALVKGGLEGKKAAPASANAAFVTLRILIRFAMDEYRQADGSPLIRDNPVDALKHHWAKLGTRTERYIDRRKIGEVWNKLQEMRGEVQGYEALASVDLTIFALLTGARRDEMAALTWDRVHIDDHNPSECWWHLDDRKRGDPIWLPLSSQAVALLKSRPRLKLADGTESPFVFPSWGKTGRIMDARAPMVAIGEIAGKHLSLHDLRRSFTNYAMRECLIEKFRTDLLTGHKPSSDDVTARAYLDLAHLDWLQPDVQKVGDWIEQQAAIAASKNVVPLHRTA</sequence>
<dbReference type="InterPro" id="IPR010998">
    <property type="entry name" value="Integrase_recombinase_N"/>
</dbReference>